<feature type="region of interest" description="Disordered" evidence="1">
    <location>
        <begin position="160"/>
        <end position="187"/>
    </location>
</feature>
<evidence type="ECO:0000256" key="1">
    <source>
        <dbReference type="SAM" id="MobiDB-lite"/>
    </source>
</evidence>
<keyword evidence="2" id="KW-0472">Membrane</keyword>
<dbReference type="RefSeq" id="XP_028463580.1">
    <property type="nucleotide sequence ID" value="XM_028615426.1"/>
</dbReference>
<keyword evidence="2" id="KW-0812">Transmembrane</keyword>
<feature type="transmembrane region" description="Helical" evidence="2">
    <location>
        <begin position="92"/>
        <end position="116"/>
    </location>
</feature>
<accession>A0A3N2PMY1</accession>
<evidence type="ECO:0000313" key="4">
    <source>
        <dbReference type="Proteomes" id="UP000272025"/>
    </source>
</evidence>
<organism evidence="3 4">
    <name type="scientific">Sodiomyces alkalinus (strain CBS 110278 / VKM F-3762 / F11)</name>
    <name type="common">Alkaliphilic filamentous fungus</name>
    <dbReference type="NCBI Taxonomy" id="1314773"/>
    <lineage>
        <taxon>Eukaryota</taxon>
        <taxon>Fungi</taxon>
        <taxon>Dikarya</taxon>
        <taxon>Ascomycota</taxon>
        <taxon>Pezizomycotina</taxon>
        <taxon>Sordariomycetes</taxon>
        <taxon>Hypocreomycetidae</taxon>
        <taxon>Glomerellales</taxon>
        <taxon>Plectosphaerellaceae</taxon>
        <taxon>Sodiomyces</taxon>
    </lineage>
</organism>
<dbReference type="AlphaFoldDB" id="A0A3N2PMY1"/>
<dbReference type="GeneID" id="39583903"/>
<dbReference type="Proteomes" id="UP000272025">
    <property type="component" value="Unassembled WGS sequence"/>
</dbReference>
<feature type="compositionally biased region" description="Basic and acidic residues" evidence="1">
    <location>
        <begin position="231"/>
        <end position="240"/>
    </location>
</feature>
<keyword evidence="2" id="KW-1133">Transmembrane helix</keyword>
<name>A0A3N2PMY1_SODAK</name>
<feature type="region of interest" description="Disordered" evidence="1">
    <location>
        <begin position="203"/>
        <end position="305"/>
    </location>
</feature>
<proteinExistence type="predicted"/>
<gene>
    <name evidence="3" type="ORF">SODALDRAFT_50999</name>
</gene>
<reference evidence="3 4" key="1">
    <citation type="journal article" date="2018" name="Mol. Ecol.">
        <title>The obligate alkalophilic soda-lake fungus Sodiomyces alkalinus has shifted to a protein diet.</title>
        <authorList>
            <person name="Grum-Grzhimaylo A.A."/>
            <person name="Falkoski D.L."/>
            <person name="van den Heuvel J."/>
            <person name="Valero-Jimenez C.A."/>
            <person name="Min B."/>
            <person name="Choi I.G."/>
            <person name="Lipzen A."/>
            <person name="Daum C.G."/>
            <person name="Aanen D.K."/>
            <person name="Tsang A."/>
            <person name="Henrissat B."/>
            <person name="Bilanenko E.N."/>
            <person name="de Vries R.P."/>
            <person name="van Kan J.A.L."/>
            <person name="Grigoriev I.V."/>
            <person name="Debets A.J.M."/>
        </authorList>
    </citation>
    <scope>NUCLEOTIDE SEQUENCE [LARGE SCALE GENOMIC DNA]</scope>
    <source>
        <strain evidence="3 4">F11</strain>
    </source>
</reference>
<protein>
    <submittedName>
        <fullName evidence="3">Uncharacterized protein</fullName>
    </submittedName>
</protein>
<keyword evidence="4" id="KW-1185">Reference proteome</keyword>
<dbReference type="EMBL" id="ML119060">
    <property type="protein sequence ID" value="ROT35774.1"/>
    <property type="molecule type" value="Genomic_DNA"/>
</dbReference>
<evidence type="ECO:0000313" key="3">
    <source>
        <dbReference type="EMBL" id="ROT35774.1"/>
    </source>
</evidence>
<evidence type="ECO:0000256" key="2">
    <source>
        <dbReference type="SAM" id="Phobius"/>
    </source>
</evidence>
<sequence length="305" mass="34877">MHSGPRHEVYKGSARPASSFTSTHRLNSINITLYKPISHTYINRGQLLHFLLHFHPSKTTQSTIPPNMTPFYDILARRQDSNDTHQRHITTIFYLSVTLAPTIVVLVLVILSLCIWRRRTAKYDLRRREEWDRERAIHRGEVLSLNRRLRCCTCNPALPWEDRGNANTQQRAPGNDPTPAVQPSRMSSDEGIRLTFMRDSFDLVRPPLDDAGNQGEPGTETFIIGDDESDESNHEEDVPPARHGLSPPPVRDQRVTNRPPIPNATSSVSDASGRPGRISETFGARPVSYRRSEDRLKQHRPWWSR</sequence>